<comment type="subcellular location">
    <subcellularLocation>
        <location evidence="2">Membrane</location>
        <topology evidence="2">Multi-pass membrane protein</topology>
    </subcellularLocation>
</comment>
<dbReference type="GO" id="GO:0005789">
    <property type="term" value="C:endoplasmic reticulum membrane"/>
    <property type="evidence" value="ECO:0007669"/>
    <property type="project" value="TreeGrafter"/>
</dbReference>
<feature type="transmembrane region" description="Helical" evidence="19">
    <location>
        <begin position="134"/>
        <end position="153"/>
    </location>
</feature>
<evidence type="ECO:0000256" key="11">
    <source>
        <dbReference type="ARBA" id="ARBA00022989"/>
    </source>
</evidence>
<dbReference type="OrthoDB" id="10260889at2759"/>
<sequence length="333" mass="37994">MWPYSEEPEDDLRPYLDAANKLNKRTAHVPASTFILLVYLGRLALALLVLFLQITIGYVVYQSYDLPFLLFQDFLQALVIISCYSFCTRVSSWYSMWSRNIISSSFYSRILSSTIFSMVSFGFYPVSLVICNDIVAYVCGFFFGNTPLIKLSSKKTCEGFIGGGLATVVFGFVLALIIIRYYYFVCLLEWNDTEGCLTAECTRNSVFVPRTYYVSNWPFMVPFRQFNWYPFLCHVLVTATYSSVFRPFGGFFSSGFKRAFKTCPTISISVPLHHLFSDLLAAVSCITVQLMNPGELMASQQLFRSALLGFSPSTHFYDEKKPASLEWVPHFVF</sequence>
<evidence type="ECO:0000256" key="4">
    <source>
        <dbReference type="ARBA" id="ARBA00005189"/>
    </source>
</evidence>
<evidence type="ECO:0000256" key="1">
    <source>
        <dbReference type="ARBA" id="ARBA00001698"/>
    </source>
</evidence>
<dbReference type="Pfam" id="PF01148">
    <property type="entry name" value="CTP_transf_1"/>
    <property type="match status" value="1"/>
</dbReference>
<keyword evidence="7" id="KW-0444">Lipid biosynthesis</keyword>
<keyword evidence="14" id="KW-0594">Phospholipid biosynthesis</keyword>
<feature type="transmembrane region" description="Helical" evidence="19">
    <location>
        <begin position="106"/>
        <end position="128"/>
    </location>
</feature>
<keyword evidence="8" id="KW-0808">Transferase</keyword>
<name>A0A3P8ICS7_9TREM</name>
<feature type="transmembrane region" description="Helical" evidence="19">
    <location>
        <begin position="74"/>
        <end position="94"/>
    </location>
</feature>
<protein>
    <recommendedName>
        <fullName evidence="6">phosphatidate cytidylyltransferase</fullName>
        <ecNumber evidence="6">2.7.7.41</ecNumber>
    </recommendedName>
    <alternativeName>
        <fullName evidence="16">CDP-diacylglycerol synthase</fullName>
    </alternativeName>
    <alternativeName>
        <fullName evidence="17">CDP-diglyceride pyrophosphorylase</fullName>
    </alternativeName>
    <alternativeName>
        <fullName evidence="18">CDP-diglyceride synthase</fullName>
    </alternativeName>
</protein>
<dbReference type="GO" id="GO:0004605">
    <property type="term" value="F:phosphatidate cytidylyltransferase activity"/>
    <property type="evidence" value="ECO:0007669"/>
    <property type="project" value="UniProtKB-EC"/>
</dbReference>
<dbReference type="PANTHER" id="PTHR13773:SF8">
    <property type="entry name" value="PHOSPHATIDATE CYTIDYLYLTRANSFERASE, PHOTORECEPTOR-SPECIFIC"/>
    <property type="match status" value="1"/>
</dbReference>
<gene>
    <name evidence="20" type="ORF">ECPE_LOCUS16446</name>
</gene>
<evidence type="ECO:0000256" key="3">
    <source>
        <dbReference type="ARBA" id="ARBA00005119"/>
    </source>
</evidence>
<dbReference type="GO" id="GO:0016024">
    <property type="term" value="P:CDP-diacylglycerol biosynthetic process"/>
    <property type="evidence" value="ECO:0007669"/>
    <property type="project" value="UniProtKB-UniPathway"/>
</dbReference>
<evidence type="ECO:0000256" key="8">
    <source>
        <dbReference type="ARBA" id="ARBA00022679"/>
    </source>
</evidence>
<evidence type="ECO:0000313" key="21">
    <source>
        <dbReference type="Proteomes" id="UP000272942"/>
    </source>
</evidence>
<dbReference type="EMBL" id="UZAN01064349">
    <property type="protein sequence ID" value="VDP93718.1"/>
    <property type="molecule type" value="Genomic_DNA"/>
</dbReference>
<evidence type="ECO:0000313" key="20">
    <source>
        <dbReference type="EMBL" id="VDP93718.1"/>
    </source>
</evidence>
<evidence type="ECO:0000256" key="5">
    <source>
        <dbReference type="ARBA" id="ARBA00010185"/>
    </source>
</evidence>
<evidence type="ECO:0000256" key="9">
    <source>
        <dbReference type="ARBA" id="ARBA00022692"/>
    </source>
</evidence>
<keyword evidence="11 19" id="KW-1133">Transmembrane helix</keyword>
<dbReference type="UniPathway" id="UPA00557">
    <property type="reaction ID" value="UER00614"/>
</dbReference>
<feature type="transmembrane region" description="Helical" evidence="19">
    <location>
        <begin position="228"/>
        <end position="248"/>
    </location>
</feature>
<evidence type="ECO:0000256" key="15">
    <source>
        <dbReference type="ARBA" id="ARBA00023264"/>
    </source>
</evidence>
<dbReference type="EC" id="2.7.7.41" evidence="6"/>
<organism evidence="20 21">
    <name type="scientific">Echinostoma caproni</name>
    <dbReference type="NCBI Taxonomy" id="27848"/>
    <lineage>
        <taxon>Eukaryota</taxon>
        <taxon>Metazoa</taxon>
        <taxon>Spiralia</taxon>
        <taxon>Lophotrochozoa</taxon>
        <taxon>Platyhelminthes</taxon>
        <taxon>Trematoda</taxon>
        <taxon>Digenea</taxon>
        <taxon>Plagiorchiida</taxon>
        <taxon>Echinostomata</taxon>
        <taxon>Echinostomatoidea</taxon>
        <taxon>Echinostomatidae</taxon>
        <taxon>Echinostoma</taxon>
    </lineage>
</organism>
<evidence type="ECO:0000256" key="13">
    <source>
        <dbReference type="ARBA" id="ARBA00023136"/>
    </source>
</evidence>
<keyword evidence="13 19" id="KW-0472">Membrane</keyword>
<evidence type="ECO:0000256" key="19">
    <source>
        <dbReference type="SAM" id="Phobius"/>
    </source>
</evidence>
<evidence type="ECO:0000256" key="12">
    <source>
        <dbReference type="ARBA" id="ARBA00023098"/>
    </source>
</evidence>
<accession>A0A3P8ICS7</accession>
<evidence type="ECO:0000256" key="16">
    <source>
        <dbReference type="ARBA" id="ARBA00029893"/>
    </source>
</evidence>
<evidence type="ECO:0000256" key="14">
    <source>
        <dbReference type="ARBA" id="ARBA00023209"/>
    </source>
</evidence>
<keyword evidence="9 19" id="KW-0812">Transmembrane</keyword>
<evidence type="ECO:0000256" key="2">
    <source>
        <dbReference type="ARBA" id="ARBA00004141"/>
    </source>
</evidence>
<keyword evidence="21" id="KW-1185">Reference proteome</keyword>
<proteinExistence type="inferred from homology"/>
<keyword evidence="12" id="KW-0443">Lipid metabolism</keyword>
<feature type="transmembrane region" description="Helical" evidence="19">
    <location>
        <begin position="160"/>
        <end position="183"/>
    </location>
</feature>
<reference evidence="20 21" key="1">
    <citation type="submission" date="2018-11" db="EMBL/GenBank/DDBJ databases">
        <authorList>
            <consortium name="Pathogen Informatics"/>
        </authorList>
    </citation>
    <scope>NUCLEOTIDE SEQUENCE [LARGE SCALE GENOMIC DNA]</scope>
    <source>
        <strain evidence="20 21">Egypt</strain>
    </source>
</reference>
<keyword evidence="15" id="KW-1208">Phospholipid metabolism</keyword>
<comment type="pathway">
    <text evidence="3">Phospholipid metabolism; CDP-diacylglycerol biosynthesis; CDP-diacylglycerol from sn-glycerol 3-phosphate: step 3/3.</text>
</comment>
<comment type="similarity">
    <text evidence="5">Belongs to the CDS family.</text>
</comment>
<evidence type="ECO:0000256" key="7">
    <source>
        <dbReference type="ARBA" id="ARBA00022516"/>
    </source>
</evidence>
<evidence type="ECO:0000256" key="17">
    <source>
        <dbReference type="ARBA" id="ARBA00032396"/>
    </source>
</evidence>
<feature type="transmembrane region" description="Helical" evidence="19">
    <location>
        <begin position="34"/>
        <end position="54"/>
    </location>
</feature>
<dbReference type="AlphaFoldDB" id="A0A3P8ICS7"/>
<comment type="catalytic activity">
    <reaction evidence="1">
        <text>a 1,2-diacyl-sn-glycero-3-phosphate + CTP + H(+) = a CDP-1,2-diacyl-sn-glycerol + diphosphate</text>
        <dbReference type="Rhea" id="RHEA:16229"/>
        <dbReference type="ChEBI" id="CHEBI:15378"/>
        <dbReference type="ChEBI" id="CHEBI:33019"/>
        <dbReference type="ChEBI" id="CHEBI:37563"/>
        <dbReference type="ChEBI" id="CHEBI:58332"/>
        <dbReference type="ChEBI" id="CHEBI:58608"/>
        <dbReference type="EC" id="2.7.7.41"/>
    </reaction>
</comment>
<evidence type="ECO:0000256" key="18">
    <source>
        <dbReference type="ARBA" id="ARBA00033406"/>
    </source>
</evidence>
<keyword evidence="10" id="KW-0548">Nucleotidyltransferase</keyword>
<comment type="pathway">
    <text evidence="4">Lipid metabolism.</text>
</comment>
<dbReference type="PANTHER" id="PTHR13773">
    <property type="entry name" value="PHOSPHATIDATE CYTIDYLYLTRANSFERASE"/>
    <property type="match status" value="1"/>
</dbReference>
<dbReference type="Proteomes" id="UP000272942">
    <property type="component" value="Unassembled WGS sequence"/>
</dbReference>
<dbReference type="InterPro" id="IPR016720">
    <property type="entry name" value="PC_Trfase_euk"/>
</dbReference>
<evidence type="ECO:0000256" key="6">
    <source>
        <dbReference type="ARBA" id="ARBA00012487"/>
    </source>
</evidence>
<evidence type="ECO:0000256" key="10">
    <source>
        <dbReference type="ARBA" id="ARBA00022695"/>
    </source>
</evidence>